<dbReference type="InterPro" id="IPR000175">
    <property type="entry name" value="Na/ntran_symport"/>
</dbReference>
<evidence type="ECO:0000256" key="4">
    <source>
        <dbReference type="ARBA" id="ARBA00022989"/>
    </source>
</evidence>
<dbReference type="GO" id="GO:0016020">
    <property type="term" value="C:membrane"/>
    <property type="evidence" value="ECO:0007669"/>
    <property type="project" value="UniProtKB-SubCell"/>
</dbReference>
<evidence type="ECO:0000313" key="6">
    <source>
        <dbReference type="EMBL" id="PKD32304.1"/>
    </source>
</evidence>
<dbReference type="InterPro" id="IPR047218">
    <property type="entry name" value="YocR/YhdH-like"/>
</dbReference>
<evidence type="ECO:0000256" key="2">
    <source>
        <dbReference type="ARBA" id="ARBA00022448"/>
    </source>
</evidence>
<dbReference type="AlphaFoldDB" id="A0A2N0UZA0"/>
<dbReference type="SUPFAM" id="SSF161070">
    <property type="entry name" value="SNF-like"/>
    <property type="match status" value="1"/>
</dbReference>
<keyword evidence="5" id="KW-0472">Membrane</keyword>
<accession>A0A2N0UZA0</accession>
<dbReference type="Gene3D" id="1.20.1740.10">
    <property type="entry name" value="Amino acid/polyamine transporter I"/>
    <property type="match status" value="1"/>
</dbReference>
<evidence type="ECO:0000256" key="1">
    <source>
        <dbReference type="ARBA" id="ARBA00004141"/>
    </source>
</evidence>
<comment type="subcellular location">
    <subcellularLocation>
        <location evidence="1">Membrane</location>
        <topology evidence="1">Multi-pass membrane protein</topology>
    </subcellularLocation>
</comment>
<dbReference type="CDD" id="cd10336">
    <property type="entry name" value="SLC6sbd_Tyt1-Like"/>
    <property type="match status" value="1"/>
</dbReference>
<keyword evidence="3" id="KW-0812">Transmembrane</keyword>
<keyword evidence="7" id="KW-1185">Reference proteome</keyword>
<name>A0A2N0UZA0_9FIRM</name>
<evidence type="ECO:0000256" key="5">
    <source>
        <dbReference type="ARBA" id="ARBA00023136"/>
    </source>
</evidence>
<protein>
    <submittedName>
        <fullName evidence="6">Na+-dependent transporters of the SNF family protein</fullName>
    </submittedName>
</protein>
<organism evidence="6 7">
    <name type="scientific">Ruminococcus bromii</name>
    <dbReference type="NCBI Taxonomy" id="40518"/>
    <lineage>
        <taxon>Bacteria</taxon>
        <taxon>Bacillati</taxon>
        <taxon>Bacillota</taxon>
        <taxon>Clostridia</taxon>
        <taxon>Eubacteriales</taxon>
        <taxon>Oscillospiraceae</taxon>
        <taxon>Ruminococcus</taxon>
    </lineage>
</organism>
<evidence type="ECO:0000256" key="3">
    <source>
        <dbReference type="ARBA" id="ARBA00022692"/>
    </source>
</evidence>
<keyword evidence="4" id="KW-1133">Transmembrane helix</keyword>
<dbReference type="GeneID" id="93767849"/>
<keyword evidence="2" id="KW-0813">Transport</keyword>
<dbReference type="PRINTS" id="PR00176">
    <property type="entry name" value="NANEUSMPORT"/>
</dbReference>
<reference evidence="6" key="1">
    <citation type="journal article" date="2018" name="Environ. Microbiol.">
        <title>Sporulation capability and amylosome conservation among diverse human colonic and rumen isolates of the keystone starch-degrader Ruminococcus bromii.</title>
        <authorList>
            <person name="Mukhopadhya I."/>
            <person name="Morais S."/>
            <person name="Laverde-Gomez J."/>
            <person name="Sheridan P.O."/>
            <person name="Walker A.W."/>
            <person name="Kelly W."/>
            <person name="Klieve A.V."/>
            <person name="Ouwerkerk D."/>
            <person name="Duncan S.H."/>
            <person name="Louis P."/>
            <person name="Koropatkin N."/>
            <person name="Cockburn D."/>
            <person name="Kibler R."/>
            <person name="Cooper P.J."/>
            <person name="Sandoval C."/>
            <person name="Crost E."/>
            <person name="Juge N."/>
            <person name="Bayer E.A."/>
            <person name="Flint H.J."/>
        </authorList>
    </citation>
    <scope>NUCLEOTIDE SEQUENCE [LARGE SCALE GENOMIC DNA]</scope>
    <source>
        <strain evidence="6">ATCC 27255</strain>
    </source>
</reference>
<evidence type="ECO:0000313" key="7">
    <source>
        <dbReference type="Proteomes" id="UP000233425"/>
    </source>
</evidence>
<dbReference type="NCBIfam" id="NF037979">
    <property type="entry name" value="Na_transp"/>
    <property type="match status" value="1"/>
</dbReference>
<gene>
    <name evidence="6" type="ORF">RBATCC27255_00514</name>
</gene>
<dbReference type="EMBL" id="NNSR01000028">
    <property type="protein sequence ID" value="PKD32304.1"/>
    <property type="molecule type" value="Genomic_DNA"/>
</dbReference>
<comment type="caution">
    <text evidence="6">The sequence shown here is derived from an EMBL/GenBank/DDBJ whole genome shotgun (WGS) entry which is preliminary data.</text>
</comment>
<dbReference type="PANTHER" id="PTHR42948">
    <property type="entry name" value="TRANSPORTER"/>
    <property type="match status" value="1"/>
</dbReference>
<dbReference type="Proteomes" id="UP000233425">
    <property type="component" value="Unassembled WGS sequence"/>
</dbReference>
<proteinExistence type="predicted"/>
<dbReference type="Pfam" id="PF00209">
    <property type="entry name" value="SNF"/>
    <property type="match status" value="2"/>
</dbReference>
<sequence>MNREKLGSRLGFIMLSAGCAIGCGNVWKFPWMCGQYGGGSFMLVYIICLIVLGIPCLIMEFSVGRAAQTSPIKMYRKLEKPKQKWGGFGWACLVGNLAIMAFYTVVCGWIIYYFINFLTGNNRDLGFTTMIANPSVNVIFMMITVVIAFVILSFNIQGGLERITKYMMIALLALMIVLAIHSLFLSGSGEGMTFYLKPDFSKINGDVVVGAMNQAFFSLSTGMGGMAIFGSYIGKDHSLMGEAINVISLDTLVALLAGIIIFPACFTYNLEVNSGPNLLFDTMATVFNNMPGGRIWGSLFFLFMVFAAMSTVLGVCENILAMIRDLTGWSRIKGSLICGIVVFVLALTTALGFSVLHFQPFAEGTTWLDFWDFIVSTNVLPLGSLVLALFCCNKFGWGWDNFIKEANMGIGMKVRSWMKPIFKYVVPTAIAFIYVYGLVTFKWQ</sequence>
<dbReference type="InterPro" id="IPR037272">
    <property type="entry name" value="SNS_sf"/>
</dbReference>
<dbReference type="RefSeq" id="WP_021883415.1">
    <property type="nucleotide sequence ID" value="NZ_CABMMZ010000028.1"/>
</dbReference>
<dbReference type="PROSITE" id="PS50267">
    <property type="entry name" value="NA_NEUROTRAN_SYMP_3"/>
    <property type="match status" value="1"/>
</dbReference>
<dbReference type="PANTHER" id="PTHR42948:SF1">
    <property type="entry name" value="TRANSPORTER"/>
    <property type="match status" value="1"/>
</dbReference>